<protein>
    <submittedName>
        <fullName evidence="1">Uncharacterized protein</fullName>
    </submittedName>
</protein>
<name>A0A2T4BUP5_TRILO</name>
<dbReference type="AlphaFoldDB" id="A0A2T4BUP5"/>
<proteinExistence type="predicted"/>
<accession>A0A2T4BUP5</accession>
<keyword evidence="2" id="KW-1185">Reference proteome</keyword>
<sequence>MALSKAMFFGVAERLLPFAPTVDTSIIVLECLDRALDGCSPGIAWHLSPWSPFAPRISRSALGNEGNRADNTCPFPGSLAHQRQLTDSKENFRKWNGRRRGTRDPSLACGAAVGPRAWSVISELLHRAALVADHCPLVAASASLSCCFLCG</sequence>
<organism evidence="1 2">
    <name type="scientific">Trichoderma longibrachiatum ATCC 18648</name>
    <dbReference type="NCBI Taxonomy" id="983965"/>
    <lineage>
        <taxon>Eukaryota</taxon>
        <taxon>Fungi</taxon>
        <taxon>Dikarya</taxon>
        <taxon>Ascomycota</taxon>
        <taxon>Pezizomycotina</taxon>
        <taxon>Sordariomycetes</taxon>
        <taxon>Hypocreomycetidae</taxon>
        <taxon>Hypocreales</taxon>
        <taxon>Hypocreaceae</taxon>
        <taxon>Trichoderma</taxon>
    </lineage>
</organism>
<evidence type="ECO:0000313" key="1">
    <source>
        <dbReference type="EMBL" id="PTB73018.1"/>
    </source>
</evidence>
<reference evidence="1 2" key="1">
    <citation type="submission" date="2016-07" db="EMBL/GenBank/DDBJ databases">
        <title>Multiple horizontal gene transfer events from other fungi enriched the ability of initially mycotrophic Trichoderma (Ascomycota) to feed on dead plant biomass.</title>
        <authorList>
            <consortium name="DOE Joint Genome Institute"/>
            <person name="Aerts A."/>
            <person name="Atanasova L."/>
            <person name="Chenthamara K."/>
            <person name="Zhang J."/>
            <person name="Grujic M."/>
            <person name="Henrissat B."/>
            <person name="Kuo A."/>
            <person name="Salamov A."/>
            <person name="Lipzen A."/>
            <person name="Labutti K."/>
            <person name="Barry K."/>
            <person name="Miao Y."/>
            <person name="Rahimi M.J."/>
            <person name="Shen Q."/>
            <person name="Grigoriev I.V."/>
            <person name="Kubicek C.P."/>
            <person name="Druzhinina I.S."/>
        </authorList>
    </citation>
    <scope>NUCLEOTIDE SEQUENCE [LARGE SCALE GENOMIC DNA]</scope>
    <source>
        <strain evidence="1 2">ATCC 18648</strain>
    </source>
</reference>
<dbReference type="EMBL" id="KZ679139">
    <property type="protein sequence ID" value="PTB73018.1"/>
    <property type="molecule type" value="Genomic_DNA"/>
</dbReference>
<evidence type="ECO:0000313" key="2">
    <source>
        <dbReference type="Proteomes" id="UP000240760"/>
    </source>
</evidence>
<dbReference type="Proteomes" id="UP000240760">
    <property type="component" value="Unassembled WGS sequence"/>
</dbReference>
<gene>
    <name evidence="1" type="ORF">M440DRAFT_1070410</name>
</gene>